<organism evidence="2 3">
    <name type="scientific">Qipengyuania mesophila</name>
    <dbReference type="NCBI Taxonomy" id="2867246"/>
    <lineage>
        <taxon>Bacteria</taxon>
        <taxon>Pseudomonadati</taxon>
        <taxon>Pseudomonadota</taxon>
        <taxon>Alphaproteobacteria</taxon>
        <taxon>Sphingomonadales</taxon>
        <taxon>Erythrobacteraceae</taxon>
        <taxon>Qipengyuania</taxon>
    </lineage>
</organism>
<reference evidence="2 3" key="1">
    <citation type="submission" date="2021-08" db="EMBL/GenBank/DDBJ databases">
        <title>Comparative Genomics Analysis of the Genus Qipengyuania Reveals Extensive Genetic Diversity and Metabolic Versatility, Including the Description of Fifteen Novel Species.</title>
        <authorList>
            <person name="Liu Y."/>
        </authorList>
    </citation>
    <scope>NUCLEOTIDE SEQUENCE [LARGE SCALE GENOMIC DNA]</scope>
    <source>
        <strain evidence="2 3">YG27</strain>
    </source>
</reference>
<dbReference type="Proteomes" id="UP000782554">
    <property type="component" value="Unassembled WGS sequence"/>
</dbReference>
<gene>
    <name evidence="2" type="ORF">K3181_00215</name>
</gene>
<feature type="region of interest" description="Disordered" evidence="1">
    <location>
        <begin position="1"/>
        <end position="21"/>
    </location>
</feature>
<dbReference type="EMBL" id="JAIGNU010000001">
    <property type="protein sequence ID" value="MBX7499861.1"/>
    <property type="molecule type" value="Genomic_DNA"/>
</dbReference>
<evidence type="ECO:0000313" key="3">
    <source>
        <dbReference type="Proteomes" id="UP000782554"/>
    </source>
</evidence>
<accession>A0ABS7JQH4</accession>
<keyword evidence="3" id="KW-1185">Reference proteome</keyword>
<dbReference type="RefSeq" id="WP_221599697.1">
    <property type="nucleotide sequence ID" value="NZ_JAIGNU010000001.1"/>
</dbReference>
<name>A0ABS7JQH4_9SPHN</name>
<sequence>MTDHPSTFKGEDTNRTGVDWDDRAEIHLSDDGQGIFDGGKGVRGGTLAEMVAQIMAYPPAERDRFVIQKAGDHRLERAEIEALAARDDFPGS</sequence>
<feature type="compositionally biased region" description="Basic and acidic residues" evidence="1">
    <location>
        <begin position="9"/>
        <end position="21"/>
    </location>
</feature>
<evidence type="ECO:0000313" key="2">
    <source>
        <dbReference type="EMBL" id="MBX7499861.1"/>
    </source>
</evidence>
<comment type="caution">
    <text evidence="2">The sequence shown here is derived from an EMBL/GenBank/DDBJ whole genome shotgun (WGS) entry which is preliminary data.</text>
</comment>
<proteinExistence type="predicted"/>
<protein>
    <submittedName>
        <fullName evidence="2">Uncharacterized protein</fullName>
    </submittedName>
</protein>
<evidence type="ECO:0000256" key="1">
    <source>
        <dbReference type="SAM" id="MobiDB-lite"/>
    </source>
</evidence>